<dbReference type="Gene3D" id="1.10.189.10">
    <property type="entry name" value="Pyruvate Phosphate Dikinase, domain 2"/>
    <property type="match status" value="1"/>
</dbReference>
<dbReference type="Gene3D" id="3.30.1490.20">
    <property type="entry name" value="ATP-grasp fold, A domain"/>
    <property type="match status" value="1"/>
</dbReference>
<feature type="domain" description="PEP-utilising enzyme C-terminal" evidence="15">
    <location>
        <begin position="499"/>
        <end position="845"/>
    </location>
</feature>
<dbReference type="InterPro" id="IPR018274">
    <property type="entry name" value="PEP_util_AS"/>
</dbReference>
<dbReference type="Pfam" id="PF00391">
    <property type="entry name" value="PEP-utilizers"/>
    <property type="match status" value="1"/>
</dbReference>
<keyword evidence="9 12" id="KW-0460">Magnesium</keyword>
<dbReference type="AlphaFoldDB" id="A0A7S2WDL3"/>
<feature type="binding site" evidence="11">
    <location>
        <position position="540"/>
    </location>
    <ligand>
        <name>substrate</name>
    </ligand>
</feature>
<dbReference type="Gene3D" id="3.30.470.20">
    <property type="entry name" value="ATP-grasp fold, B domain"/>
    <property type="match status" value="1"/>
</dbReference>
<feature type="domain" description="PEP-utilising enzyme mobile" evidence="13">
    <location>
        <begin position="395"/>
        <end position="482"/>
    </location>
</feature>
<evidence type="ECO:0000256" key="4">
    <source>
        <dbReference type="ARBA" id="ARBA00022679"/>
    </source>
</evidence>
<dbReference type="PIRSF" id="PIRSF000853">
    <property type="entry name" value="PPDK"/>
    <property type="match status" value="1"/>
</dbReference>
<dbReference type="EMBL" id="HBHK01011440">
    <property type="protein sequence ID" value="CAD9681091.1"/>
    <property type="molecule type" value="Transcribed_RNA"/>
</dbReference>
<comment type="cofactor">
    <cofactor evidence="1 12">
        <name>Mg(2+)</name>
        <dbReference type="ChEBI" id="CHEBI:18420"/>
    </cofactor>
</comment>
<proteinExistence type="inferred from homology"/>
<dbReference type="Pfam" id="PF02896">
    <property type="entry name" value="PEP-utilizers_C"/>
    <property type="match status" value="1"/>
</dbReference>
<dbReference type="InterPro" id="IPR010121">
    <property type="entry name" value="Pyruvate_phosphate_dikinase"/>
</dbReference>
<dbReference type="NCBIfam" id="NF004531">
    <property type="entry name" value="PRK05878.1"/>
    <property type="match status" value="1"/>
</dbReference>
<accession>A0A7S2WDL3</accession>
<evidence type="ECO:0000256" key="10">
    <source>
        <dbReference type="PIRSR" id="PIRSR000853-1"/>
    </source>
</evidence>
<feature type="domain" description="Pyruvate phosphate dikinase AMP/ATP-binding" evidence="14">
    <location>
        <begin position="2"/>
        <end position="264"/>
    </location>
</feature>
<evidence type="ECO:0000256" key="2">
    <source>
        <dbReference type="ARBA" id="ARBA00007837"/>
    </source>
</evidence>
<reference evidence="16" key="1">
    <citation type="submission" date="2021-01" db="EMBL/GenBank/DDBJ databases">
        <authorList>
            <person name="Corre E."/>
            <person name="Pelletier E."/>
            <person name="Niang G."/>
            <person name="Scheremetjew M."/>
            <person name="Finn R."/>
            <person name="Kale V."/>
            <person name="Holt S."/>
            <person name="Cochrane G."/>
            <person name="Meng A."/>
            <person name="Brown T."/>
            <person name="Cohen L."/>
        </authorList>
    </citation>
    <scope>NUCLEOTIDE SEQUENCE</scope>
    <source>
        <strain evidence="16">NY070348D</strain>
    </source>
</reference>
<evidence type="ECO:0000313" key="16">
    <source>
        <dbReference type="EMBL" id="CAD9681091.1"/>
    </source>
</evidence>
<evidence type="ECO:0000256" key="9">
    <source>
        <dbReference type="ARBA" id="ARBA00022842"/>
    </source>
</evidence>
<keyword evidence="6" id="KW-0547">Nucleotide-binding</keyword>
<keyword evidence="8" id="KW-0067">ATP-binding</keyword>
<dbReference type="InterPro" id="IPR008279">
    <property type="entry name" value="PEP-util_enz_mobile_dom"/>
</dbReference>
<dbReference type="SUPFAM" id="SSF56059">
    <property type="entry name" value="Glutathione synthetase ATP-binding domain-like"/>
    <property type="match status" value="1"/>
</dbReference>
<evidence type="ECO:0000256" key="12">
    <source>
        <dbReference type="PIRSR" id="PIRSR000853-3"/>
    </source>
</evidence>
<comment type="similarity">
    <text evidence="2">Belongs to the PEP-utilizing enzyme family.</text>
</comment>
<feature type="binding site" evidence="11">
    <location>
        <position position="744"/>
    </location>
    <ligand>
        <name>substrate</name>
    </ligand>
</feature>
<dbReference type="Gene3D" id="3.50.30.10">
    <property type="entry name" value="Phosphohistidine domain"/>
    <property type="match status" value="1"/>
</dbReference>
<dbReference type="InterPro" id="IPR015813">
    <property type="entry name" value="Pyrv/PenolPyrv_kinase-like_dom"/>
</dbReference>
<dbReference type="GO" id="GO:0005524">
    <property type="term" value="F:ATP binding"/>
    <property type="evidence" value="ECO:0007669"/>
    <property type="project" value="UniProtKB-KW"/>
</dbReference>
<keyword evidence="4" id="KW-0808">Transferase</keyword>
<evidence type="ECO:0000256" key="8">
    <source>
        <dbReference type="ARBA" id="ARBA00022840"/>
    </source>
</evidence>
<evidence type="ECO:0000256" key="1">
    <source>
        <dbReference type="ARBA" id="ARBA00001946"/>
    </source>
</evidence>
<feature type="binding site" evidence="11">
    <location>
        <position position="596"/>
    </location>
    <ligand>
        <name>substrate</name>
    </ligand>
</feature>
<feature type="binding site" evidence="11">
    <location>
        <position position="742"/>
    </location>
    <ligand>
        <name>substrate</name>
    </ligand>
</feature>
<dbReference type="Gene3D" id="1.20.80.30">
    <property type="match status" value="1"/>
</dbReference>
<dbReference type="Gene3D" id="3.20.20.60">
    <property type="entry name" value="Phosphoenolpyruvate-binding domains"/>
    <property type="match status" value="1"/>
</dbReference>
<dbReference type="PANTHER" id="PTHR22931">
    <property type="entry name" value="PHOSPHOENOLPYRUVATE DIKINASE-RELATED"/>
    <property type="match status" value="1"/>
</dbReference>
<feature type="active site" description="Tele-phosphohistidine intermediate" evidence="10">
    <location>
        <position position="428"/>
    </location>
</feature>
<feature type="binding site" evidence="11">
    <location>
        <position position="721"/>
    </location>
    <ligand>
        <name>substrate</name>
    </ligand>
</feature>
<dbReference type="InterPro" id="IPR000121">
    <property type="entry name" value="PEP_util_C"/>
</dbReference>
<protein>
    <recommendedName>
        <fullName evidence="3">pyruvate, phosphate dikinase</fullName>
        <ecNumber evidence="3">2.7.9.1</ecNumber>
    </recommendedName>
</protein>
<evidence type="ECO:0000256" key="6">
    <source>
        <dbReference type="ARBA" id="ARBA00022741"/>
    </source>
</evidence>
<dbReference type="SUPFAM" id="SSF52009">
    <property type="entry name" value="Phosphohistidine domain"/>
    <property type="match status" value="1"/>
</dbReference>
<sequence length="867" mass="95044">MTKIGLPVPPGFTITTRACIYFSENKQHPAGLKEQVQGQMKRLIKESNKSFGASGTGKPLLLLSVRSGAAISMPGMMDTVLNLGLNDDSVLELAHMTGNERFAWDSYRRFIAMFGDVVLGVSHHKFESAIEKLKRSVGASVDTDLTAEHLKQLVADFKVVIQDSIGYLFPQDPWAQLWMAIDAVFASWDNERAVSYRFLNGISHSMGTAVNVQAMVFGNTGDKSGTGVAFTRNPSTGQAHYYGEYLINAQGEDVVAGIRTPSKIEEMQRVWPELYEQLTVAFSQLEKHYKEMQDCEFTIEDGKLFMLQTRKGKRTAAAAVKIAVDMYNEGLMTKDEAILAVDPAAIDQLLHKQLDPEAKKQLKLLGKGLPASPGAAVGAVVFTAKRAVEYKEQGKPCVLVRLETSPDDIMGMHSAEGILTARGGMTSHAAVVARGMGTPCVAGCPVLSFPDTHDNGHSLSECFIDGVCVKEGEFITLDGATGEVLSGKCAVVDVKIEGDYATIMEWADERRELDVKTNADTPRDAAKALEFGAQGIGLVRTEHMFFDEERIGPMREMILAETEQARKIALDKLLPFQMSDFGGLFEVMSGKSVIIRLLDPPLHEFLPHTEADIDSLARSSGISRNKIADTLVAMREQNPMLGFRGCRLGIVNPEITRMQITAIIRAALQVQKAGFNPRPYIEVPLVGNVEEFLILKRLIQTVILEEDPEERILIKIGCMTETPRAALMADEFAPHVDFLSFGTNDLTQMTCGFSRDDSGSFLKEYVRQGIYERDPFVSIDEGGVGKLMKMCVALARAENPHLEIGVCGEHGGDPASVEFCHRIGLTEVSCSPFRVPIARLAAAHAAIKSPRPNSFRVEDAVHSHCKL</sequence>
<feature type="binding site" evidence="11">
    <location>
        <position position="743"/>
    </location>
    <ligand>
        <name>substrate</name>
    </ligand>
</feature>
<evidence type="ECO:0000256" key="7">
    <source>
        <dbReference type="ARBA" id="ARBA00022777"/>
    </source>
</evidence>
<dbReference type="InterPro" id="IPR040442">
    <property type="entry name" value="Pyrv_kinase-like_dom_sf"/>
</dbReference>
<evidence type="ECO:0000259" key="14">
    <source>
        <dbReference type="Pfam" id="PF01326"/>
    </source>
</evidence>
<keyword evidence="5 12" id="KW-0479">Metal-binding</keyword>
<dbReference type="GO" id="GO:0046872">
    <property type="term" value="F:metal ion binding"/>
    <property type="evidence" value="ECO:0007669"/>
    <property type="project" value="UniProtKB-KW"/>
</dbReference>
<evidence type="ECO:0000256" key="3">
    <source>
        <dbReference type="ARBA" id="ARBA00011994"/>
    </source>
</evidence>
<dbReference type="PANTHER" id="PTHR22931:SF9">
    <property type="entry name" value="PYRUVATE, PHOSPHATE DIKINASE 1, CHLOROPLASTIC"/>
    <property type="match status" value="1"/>
</dbReference>
<dbReference type="SUPFAM" id="SSF51621">
    <property type="entry name" value="Phosphoenolpyruvate/pyruvate domain"/>
    <property type="match status" value="1"/>
</dbReference>
<feature type="domain" description="Pyruvate phosphate dikinase AMP/ATP-binding" evidence="14">
    <location>
        <begin position="276"/>
        <end position="329"/>
    </location>
</feature>
<evidence type="ECO:0000259" key="15">
    <source>
        <dbReference type="Pfam" id="PF02896"/>
    </source>
</evidence>
<evidence type="ECO:0000256" key="11">
    <source>
        <dbReference type="PIRSR" id="PIRSR000853-2"/>
    </source>
</evidence>
<dbReference type="InterPro" id="IPR002192">
    <property type="entry name" value="PPDK_AMP/ATP-bd"/>
</dbReference>
<organism evidence="16">
    <name type="scientific">Mucochytrium quahogii</name>
    <dbReference type="NCBI Taxonomy" id="96639"/>
    <lineage>
        <taxon>Eukaryota</taxon>
        <taxon>Sar</taxon>
        <taxon>Stramenopiles</taxon>
        <taxon>Bigyra</taxon>
        <taxon>Labyrinthulomycetes</taxon>
        <taxon>Thraustochytrida</taxon>
        <taxon>Thraustochytriidae</taxon>
        <taxon>Mucochytrium</taxon>
    </lineage>
</organism>
<feature type="binding site" evidence="12">
    <location>
        <position position="745"/>
    </location>
    <ligand>
        <name>Mg(2+)</name>
        <dbReference type="ChEBI" id="CHEBI:18420"/>
    </ligand>
</feature>
<dbReference type="Pfam" id="PF01326">
    <property type="entry name" value="PPDK_N"/>
    <property type="match status" value="2"/>
</dbReference>
<dbReference type="EC" id="2.7.9.1" evidence="3"/>
<name>A0A7S2WDL3_9STRA</name>
<keyword evidence="7" id="KW-0418">Kinase</keyword>
<dbReference type="PROSITE" id="PS00370">
    <property type="entry name" value="PEP_ENZYMES_PHOS_SITE"/>
    <property type="match status" value="1"/>
</dbReference>
<feature type="active site" description="Proton donor" evidence="10">
    <location>
        <position position="807"/>
    </location>
</feature>
<feature type="binding site" evidence="12">
    <location>
        <position position="721"/>
    </location>
    <ligand>
        <name>Mg(2+)</name>
        <dbReference type="ChEBI" id="CHEBI:18420"/>
    </ligand>
</feature>
<dbReference type="InterPro" id="IPR036637">
    <property type="entry name" value="Phosphohistidine_dom_sf"/>
</dbReference>
<dbReference type="NCBIfam" id="TIGR01828">
    <property type="entry name" value="pyru_phos_dikin"/>
    <property type="match status" value="1"/>
</dbReference>
<evidence type="ECO:0000259" key="13">
    <source>
        <dbReference type="Pfam" id="PF00391"/>
    </source>
</evidence>
<dbReference type="GO" id="GO:0016301">
    <property type="term" value="F:kinase activity"/>
    <property type="evidence" value="ECO:0007669"/>
    <property type="project" value="UniProtKB-KW"/>
</dbReference>
<evidence type="ECO:0000256" key="5">
    <source>
        <dbReference type="ARBA" id="ARBA00022723"/>
    </source>
</evidence>
<dbReference type="GO" id="GO:0050242">
    <property type="term" value="F:pyruvate, phosphate dikinase activity"/>
    <property type="evidence" value="ECO:0007669"/>
    <property type="project" value="UniProtKB-EC"/>
</dbReference>
<feature type="binding site" evidence="11">
    <location>
        <position position="745"/>
    </location>
    <ligand>
        <name>substrate</name>
    </ligand>
</feature>
<dbReference type="InterPro" id="IPR013815">
    <property type="entry name" value="ATP_grasp_subdomain_1"/>
</dbReference>
<gene>
    <name evidence="16" type="ORF">QSP1433_LOCUS7150</name>
</gene>